<dbReference type="AlphaFoldDB" id="A0A9Q8QVI1"/>
<evidence type="ECO:0000313" key="2">
    <source>
        <dbReference type="EMBL" id="UNL81035.1"/>
    </source>
</evidence>
<protein>
    <submittedName>
        <fullName evidence="2">Uncharacterized protein</fullName>
    </submittedName>
</protein>
<dbReference type="Proteomes" id="UP000829452">
    <property type="component" value="Chromosome"/>
</dbReference>
<evidence type="ECO:0000313" key="3">
    <source>
        <dbReference type="Proteomes" id="UP000829452"/>
    </source>
</evidence>
<proteinExistence type="predicted"/>
<gene>
    <name evidence="2" type="ORF">G8B11_00955</name>
</gene>
<reference evidence="2" key="1">
    <citation type="submission" date="2020-02" db="EMBL/GenBank/DDBJ databases">
        <title>The Isolation and identification of Lactobacillus and Bifidobacterium species from dairy as potential probiotics for calf scour mitigation.</title>
        <authorList>
            <person name="Dhadda K."/>
            <person name="Guan L."/>
            <person name="Chen Y."/>
            <person name="Malmuthuge N."/>
        </authorList>
    </citation>
    <scope>NUCLEOTIDE SEQUENCE</scope>
    <source>
        <strain evidence="2">B1</strain>
    </source>
</reference>
<sequence length="73" mass="7751">MSSQIAMQVINGIRYRPEDAPRHAATEPPAIEAPVETPQPEPESETIEPVAGVLTADEAKANAKATKATKKEA</sequence>
<organism evidence="2 3">
    <name type="scientific">Bifidobacterium longum subsp. longum</name>
    <dbReference type="NCBI Taxonomy" id="1679"/>
    <lineage>
        <taxon>Bacteria</taxon>
        <taxon>Bacillati</taxon>
        <taxon>Actinomycetota</taxon>
        <taxon>Actinomycetes</taxon>
        <taxon>Bifidobacteriales</taxon>
        <taxon>Bifidobacteriaceae</taxon>
        <taxon>Bifidobacterium</taxon>
    </lineage>
</organism>
<dbReference type="EMBL" id="CP049772">
    <property type="protein sequence ID" value="UNL81035.1"/>
    <property type="molecule type" value="Genomic_DNA"/>
</dbReference>
<feature type="region of interest" description="Disordered" evidence="1">
    <location>
        <begin position="14"/>
        <end position="47"/>
    </location>
</feature>
<dbReference type="RefSeq" id="WP_065457260.1">
    <property type="nucleotide sequence ID" value="NZ_CP049768.1"/>
</dbReference>
<feature type="compositionally biased region" description="Basic and acidic residues" evidence="1">
    <location>
        <begin position="15"/>
        <end position="25"/>
    </location>
</feature>
<name>A0A9Q8QVI1_BIFLL</name>
<evidence type="ECO:0000256" key="1">
    <source>
        <dbReference type="SAM" id="MobiDB-lite"/>
    </source>
</evidence>
<accession>A0A9Q8QVI1</accession>